<accession>E3NA77</accession>
<dbReference type="Proteomes" id="UP000008281">
    <property type="component" value="Unassembled WGS sequence"/>
</dbReference>
<proteinExistence type="predicted"/>
<protein>
    <submittedName>
        <fullName evidence="1">Uncharacterized protein</fullName>
    </submittedName>
</protein>
<sequence>MTRVFNEFVLTRAPCSISLTGTDTDKNVQNYPVFGNFLHNCFISNPGGFKPASTEENFSPDTYRLLQRHARSV</sequence>
<dbReference type="InParanoid" id="E3NA77"/>
<dbReference type="EMBL" id="DS268572">
    <property type="protein sequence ID" value="EFO90973.1"/>
    <property type="molecule type" value="Genomic_DNA"/>
</dbReference>
<organism evidence="2">
    <name type="scientific">Caenorhabditis remanei</name>
    <name type="common">Caenorhabditis vulgaris</name>
    <dbReference type="NCBI Taxonomy" id="31234"/>
    <lineage>
        <taxon>Eukaryota</taxon>
        <taxon>Metazoa</taxon>
        <taxon>Ecdysozoa</taxon>
        <taxon>Nematoda</taxon>
        <taxon>Chromadorea</taxon>
        <taxon>Rhabditida</taxon>
        <taxon>Rhabditina</taxon>
        <taxon>Rhabditomorpha</taxon>
        <taxon>Rhabditoidea</taxon>
        <taxon>Rhabditidae</taxon>
        <taxon>Peloderinae</taxon>
        <taxon>Caenorhabditis</taxon>
    </lineage>
</organism>
<dbReference type="HOGENOM" id="CLU_2814865_0_0_1"/>
<reference evidence="1" key="1">
    <citation type="submission" date="2007-07" db="EMBL/GenBank/DDBJ databases">
        <title>PCAP assembly of the Caenorhabditis remanei genome.</title>
        <authorList>
            <consortium name="The Caenorhabditis remanei Sequencing Consortium"/>
            <person name="Wilson R.K."/>
        </authorList>
    </citation>
    <scope>NUCLEOTIDE SEQUENCE [LARGE SCALE GENOMIC DNA]</scope>
    <source>
        <strain evidence="1">PB4641</strain>
    </source>
</reference>
<evidence type="ECO:0000313" key="1">
    <source>
        <dbReference type="EMBL" id="EFO90973.1"/>
    </source>
</evidence>
<evidence type="ECO:0000313" key="2">
    <source>
        <dbReference type="Proteomes" id="UP000008281"/>
    </source>
</evidence>
<dbReference type="AlphaFoldDB" id="E3NA77"/>
<name>E3NA77_CAERE</name>
<gene>
    <name evidence="1" type="ORF">CRE_27840</name>
</gene>
<keyword evidence="2" id="KW-1185">Reference proteome</keyword>